<dbReference type="NCBIfam" id="TIGR03167">
    <property type="entry name" value="tRNA_sel_U_synt"/>
    <property type="match status" value="1"/>
</dbReference>
<evidence type="ECO:0000313" key="3">
    <source>
        <dbReference type="EMBL" id="MDR7072248.1"/>
    </source>
</evidence>
<dbReference type="InterPro" id="IPR058840">
    <property type="entry name" value="AAA_SelU"/>
</dbReference>
<proteinExistence type="predicted"/>
<dbReference type="InterPro" id="IPR017582">
    <property type="entry name" value="SelU"/>
</dbReference>
<accession>A0ABU1TYG0</accession>
<keyword evidence="3" id="KW-0808">Transferase</keyword>
<dbReference type="Pfam" id="PF26341">
    <property type="entry name" value="AAA_SelU"/>
    <property type="match status" value="1"/>
</dbReference>
<sequence>MEEEKTTITIDELMGKDYLLFDVRSPKEYEEYFIPGAKSLSIFTNEERAEIGTLYKQSGKEYAVERGLGIVAPKLTGIFQKIKSEMQNNPGKQVVIYCARGGMRSKSISQTMNLMGIECLQLIGGIRSYRKSIEQFFHEMAKNAKRIIVIEGHTGAMKTKLLEKLQNEDYPVINLEKLAGHRGSIFGGIGEEAAAQKKFESRLYERLKEIQHSPYLIIESESKRIGRVIIPQFLLEGKFFGTRIHVHIPFTMRVKHICEVYNPSLHKEQIEEAINKLAKRISPPIRADIEEAVLNNDYEKVVSRLLESYYDPKYAYAKEKYDSTCVDVAASTFEELYQKVKNEIDVIIN</sequence>
<dbReference type="EC" id="2.9.1.-" evidence="3"/>
<dbReference type="InterPro" id="IPR001763">
    <property type="entry name" value="Rhodanese-like_dom"/>
</dbReference>
<keyword evidence="1" id="KW-0711">Selenium</keyword>
<dbReference type="Pfam" id="PF00581">
    <property type="entry name" value="Rhodanese"/>
    <property type="match status" value="1"/>
</dbReference>
<evidence type="ECO:0000256" key="1">
    <source>
        <dbReference type="ARBA" id="ARBA00023266"/>
    </source>
</evidence>
<reference evidence="3 4" key="1">
    <citation type="submission" date="2023-07" db="EMBL/GenBank/DDBJ databases">
        <title>Sorghum-associated microbial communities from plants grown in Nebraska, USA.</title>
        <authorList>
            <person name="Schachtman D."/>
        </authorList>
    </citation>
    <scope>NUCLEOTIDE SEQUENCE [LARGE SCALE GENOMIC DNA]</scope>
    <source>
        <strain evidence="3 4">BE211</strain>
    </source>
</reference>
<protein>
    <submittedName>
        <fullName evidence="3">tRNA 2-selenouridine synthase</fullName>
        <ecNumber evidence="3">2.9.1.-</ecNumber>
    </submittedName>
</protein>
<evidence type="ECO:0000313" key="4">
    <source>
        <dbReference type="Proteomes" id="UP001258181"/>
    </source>
</evidence>
<keyword evidence="4" id="KW-1185">Reference proteome</keyword>
<dbReference type="SUPFAM" id="SSF52540">
    <property type="entry name" value="P-loop containing nucleoside triphosphate hydrolases"/>
    <property type="match status" value="1"/>
</dbReference>
<dbReference type="PANTHER" id="PTHR30401">
    <property type="entry name" value="TRNA 2-SELENOURIDINE SYNTHASE"/>
    <property type="match status" value="1"/>
</dbReference>
<dbReference type="Proteomes" id="UP001258181">
    <property type="component" value="Unassembled WGS sequence"/>
</dbReference>
<dbReference type="InterPro" id="IPR027417">
    <property type="entry name" value="P-loop_NTPase"/>
</dbReference>
<dbReference type="SMART" id="SM00450">
    <property type="entry name" value="RHOD"/>
    <property type="match status" value="1"/>
</dbReference>
<feature type="domain" description="Rhodanese" evidence="2">
    <location>
        <begin position="14"/>
        <end position="138"/>
    </location>
</feature>
<dbReference type="Gene3D" id="3.40.250.10">
    <property type="entry name" value="Rhodanese-like domain"/>
    <property type="match status" value="1"/>
</dbReference>
<name>A0ABU1TYG0_9BACL</name>
<dbReference type="PROSITE" id="PS50206">
    <property type="entry name" value="RHODANESE_3"/>
    <property type="match status" value="1"/>
</dbReference>
<gene>
    <name evidence="3" type="ORF">J2X07_001225</name>
</gene>
<evidence type="ECO:0000259" key="2">
    <source>
        <dbReference type="PROSITE" id="PS50206"/>
    </source>
</evidence>
<dbReference type="PANTHER" id="PTHR30401:SF0">
    <property type="entry name" value="TRNA 2-SELENOURIDINE SYNTHASE"/>
    <property type="match status" value="1"/>
</dbReference>
<dbReference type="InterPro" id="IPR036873">
    <property type="entry name" value="Rhodanese-like_dom_sf"/>
</dbReference>
<dbReference type="EMBL" id="JAVDWA010000002">
    <property type="protein sequence ID" value="MDR7072248.1"/>
    <property type="molecule type" value="Genomic_DNA"/>
</dbReference>
<dbReference type="NCBIfam" id="NF008750">
    <property type="entry name" value="PRK11784.1-2"/>
    <property type="match status" value="1"/>
</dbReference>
<comment type="caution">
    <text evidence="3">The sequence shown here is derived from an EMBL/GenBank/DDBJ whole genome shotgun (WGS) entry which is preliminary data.</text>
</comment>
<dbReference type="RefSeq" id="WP_310257519.1">
    <property type="nucleotide sequence ID" value="NZ_JAVDWA010000002.1"/>
</dbReference>
<dbReference type="SUPFAM" id="SSF52821">
    <property type="entry name" value="Rhodanese/Cell cycle control phosphatase"/>
    <property type="match status" value="1"/>
</dbReference>
<organism evidence="3 4">
    <name type="scientific">Fictibacillus barbaricus</name>
    <dbReference type="NCBI Taxonomy" id="182136"/>
    <lineage>
        <taxon>Bacteria</taxon>
        <taxon>Bacillati</taxon>
        <taxon>Bacillota</taxon>
        <taxon>Bacilli</taxon>
        <taxon>Bacillales</taxon>
        <taxon>Fictibacillaceae</taxon>
        <taxon>Fictibacillus</taxon>
    </lineage>
</organism>
<dbReference type="GO" id="GO:0016740">
    <property type="term" value="F:transferase activity"/>
    <property type="evidence" value="ECO:0007669"/>
    <property type="project" value="UniProtKB-KW"/>
</dbReference>